<protein>
    <submittedName>
        <fullName evidence="1">Uncharacterized protein</fullName>
    </submittedName>
</protein>
<keyword evidence="2" id="KW-1185">Reference proteome</keyword>
<proteinExistence type="predicted"/>
<dbReference type="EMBL" id="JAPEQW010000023">
    <property type="protein sequence ID" value="MCW8040521.1"/>
    <property type="molecule type" value="Genomic_DNA"/>
</dbReference>
<accession>A0ABT3NLU2</accession>
<dbReference type="RefSeq" id="WP_265465965.1">
    <property type="nucleotide sequence ID" value="NZ_JAPEQW010000023.1"/>
</dbReference>
<organism evidence="1 2">
    <name type="scientific">Acinetobacter entericus</name>
    <dbReference type="NCBI Taxonomy" id="2989714"/>
    <lineage>
        <taxon>Bacteria</taxon>
        <taxon>Pseudomonadati</taxon>
        <taxon>Pseudomonadota</taxon>
        <taxon>Gammaproteobacteria</taxon>
        <taxon>Moraxellales</taxon>
        <taxon>Moraxellaceae</taxon>
        <taxon>Acinetobacter</taxon>
    </lineage>
</organism>
<dbReference type="Proteomes" id="UP001209682">
    <property type="component" value="Unassembled WGS sequence"/>
</dbReference>
<gene>
    <name evidence="1" type="ORF">OKC24_15390</name>
</gene>
<evidence type="ECO:0000313" key="2">
    <source>
        <dbReference type="Proteomes" id="UP001209682"/>
    </source>
</evidence>
<reference evidence="1 2" key="1">
    <citation type="submission" date="2022-11" db="EMBL/GenBank/DDBJ databases">
        <title>Acinetobacter entericus sp. nov., isolated from the gut of the plastic-eating larvae of the Coleoptera insect Zophobas atratus.</title>
        <authorList>
            <person name="Dong X."/>
            <person name="Yang Y."/>
        </authorList>
    </citation>
    <scope>NUCLEOTIDE SEQUENCE [LARGE SCALE GENOMIC DNA]</scope>
    <source>
        <strain evidence="1 2">BIT-DXN8</strain>
    </source>
</reference>
<sequence>MIKATVTFDDDYIFINGKHVWLHGDSQNFAVGQMDEDHEDGGEVEELLPSLELAIIYCLEQTNE</sequence>
<comment type="caution">
    <text evidence="1">The sequence shown here is derived from an EMBL/GenBank/DDBJ whole genome shotgun (WGS) entry which is preliminary data.</text>
</comment>
<name>A0ABT3NLU2_9GAMM</name>
<evidence type="ECO:0000313" key="1">
    <source>
        <dbReference type="EMBL" id="MCW8040521.1"/>
    </source>
</evidence>